<protein>
    <submittedName>
        <fullName evidence="1">Uncharacterized protein</fullName>
    </submittedName>
</protein>
<name>A0A8B0SRZ3_KLEPN</name>
<dbReference type="AlphaFoldDB" id="A0A8B0SRZ3"/>
<dbReference type="EMBL" id="MN956836">
    <property type="protein sequence ID" value="QTX13771.1"/>
    <property type="molecule type" value="Genomic_DNA"/>
</dbReference>
<reference evidence="1" key="1">
    <citation type="submission" date="2020-01" db="EMBL/GenBank/DDBJ databases">
        <authorList>
            <person name="Qin S."/>
        </authorList>
    </citation>
    <scope>NUCLEOTIDE SEQUENCE</scope>
    <source>
        <strain evidence="1">CVir17-16-YZ6g</strain>
        <plasmid evidence="1">p17-15-vir-like</plasmid>
    </source>
</reference>
<proteinExistence type="predicted"/>
<sequence length="48" mass="5550">MHYVVPGDTVKSNAYSSVLRADKHRARRAAKRDIKKTLFLTLQKSFMN</sequence>
<geneLocation type="plasmid" evidence="1">
    <name>p17-15-vir-like</name>
</geneLocation>
<accession>A0A8B0SRZ3</accession>
<keyword evidence="1" id="KW-0614">Plasmid</keyword>
<evidence type="ECO:0000313" key="1">
    <source>
        <dbReference type="EMBL" id="QTX13771.1"/>
    </source>
</evidence>
<organism evidence="1">
    <name type="scientific">Klebsiella pneumoniae</name>
    <dbReference type="NCBI Taxonomy" id="573"/>
    <lineage>
        <taxon>Bacteria</taxon>
        <taxon>Pseudomonadati</taxon>
        <taxon>Pseudomonadota</taxon>
        <taxon>Gammaproteobacteria</taxon>
        <taxon>Enterobacterales</taxon>
        <taxon>Enterobacteriaceae</taxon>
        <taxon>Klebsiella/Raoultella group</taxon>
        <taxon>Klebsiella</taxon>
        <taxon>Klebsiella pneumoniae complex</taxon>
    </lineage>
</organism>